<accession>A0A3G3LKY6</accession>
<proteinExistence type="predicted"/>
<evidence type="ECO:0000313" key="1">
    <source>
        <dbReference type="EMBL" id="AYQ93368.1"/>
    </source>
</evidence>
<dbReference type="EMBL" id="MH898668">
    <property type="protein sequence ID" value="AYQ93368.1"/>
    <property type="molecule type" value="Genomic_DNA"/>
</dbReference>
<dbReference type="AlphaFoldDB" id="A0A3G3LKY6"/>
<dbReference type="RefSeq" id="YP_009540899.1">
    <property type="nucleotide sequence ID" value="NC_039968.1"/>
</dbReference>
<name>A0A3G3LKY6_9EUGL</name>
<sequence>MNILRVKKVILPGINVKSLRSLSSLLSPSELIIPFFFISVLGQLVFNLKDVLSLKEIQTLPSVKLYSKVLLSGFSTISFSILYSLSNTLGWELETLSLLNVRERIKFLENLKNNLIFDLGEARIYSKRSILFDPILLTKHRRGLSIQFRSLLVSSSIFSFQSIVFGLSIKEINLDIILESSKLMWLSLGLNVEEFDFYLRKQALSLAKKFKFQDTLFSNIFDLKECLRVLVYFELKAFYFFSSSLNLVDDDVVLRSSSNLTLLEKEVGFIFRELPSLSLNNEVTSSTDDLILTSSIEQRRFLRLKLNRVFSGLGKIS</sequence>
<organism evidence="1">
    <name type="scientific">Lepocinclis tripteris</name>
    <dbReference type="NCBI Taxonomy" id="135494"/>
    <lineage>
        <taxon>Eukaryota</taxon>
        <taxon>Discoba</taxon>
        <taxon>Euglenozoa</taxon>
        <taxon>Euglenida</taxon>
        <taxon>Spirocuta</taxon>
        <taxon>Euglenophyceae</taxon>
        <taxon>Euglenales</taxon>
        <taxon>Phacaceae</taxon>
        <taxon>Lepocinclis</taxon>
    </lineage>
</organism>
<keyword evidence="1" id="KW-0150">Chloroplast</keyword>
<protein>
    <submittedName>
        <fullName evidence="1">Maturase</fullName>
    </submittedName>
</protein>
<reference evidence="1" key="1">
    <citation type="journal article" date="2018" name="Sci. Rep.">
        <title>Dynamic evolution of inverted repeats in Euglenophyta plastid genomes.</title>
        <authorList>
            <person name="Karnkowska A."/>
            <person name="Bennett M.S."/>
            <person name="Triemer R.E."/>
        </authorList>
    </citation>
    <scope>NUCLEOTIDE SEQUENCE</scope>
</reference>
<geneLocation type="chloroplast" evidence="1"/>
<keyword evidence="1" id="KW-0934">Plastid</keyword>
<dbReference type="GeneID" id="38462303"/>